<dbReference type="OrthoDB" id="121932at2759"/>
<evidence type="ECO:0000313" key="1">
    <source>
        <dbReference type="EMBL" id="EDW77558.1"/>
    </source>
</evidence>
<reference evidence="1 2" key="1">
    <citation type="journal article" date="2007" name="Nature">
        <title>Evolution of genes and genomes on the Drosophila phylogeny.</title>
        <authorList>
            <consortium name="Drosophila 12 Genomes Consortium"/>
            <person name="Clark A.G."/>
            <person name="Eisen M.B."/>
            <person name="Smith D.R."/>
            <person name="Bergman C.M."/>
            <person name="Oliver B."/>
            <person name="Markow T.A."/>
            <person name="Kaufman T.C."/>
            <person name="Kellis M."/>
            <person name="Gelbart W."/>
            <person name="Iyer V.N."/>
            <person name="Pollard D.A."/>
            <person name="Sackton T.B."/>
            <person name="Larracuente A.M."/>
            <person name="Singh N.D."/>
            <person name="Abad J.P."/>
            <person name="Abt D.N."/>
            <person name="Adryan B."/>
            <person name="Aguade M."/>
            <person name="Akashi H."/>
            <person name="Anderson W.W."/>
            <person name="Aquadro C.F."/>
            <person name="Ardell D.H."/>
            <person name="Arguello R."/>
            <person name="Artieri C.G."/>
            <person name="Barbash D.A."/>
            <person name="Barker D."/>
            <person name="Barsanti P."/>
            <person name="Batterham P."/>
            <person name="Batzoglou S."/>
            <person name="Begun D."/>
            <person name="Bhutkar A."/>
            <person name="Blanco E."/>
            <person name="Bosak S.A."/>
            <person name="Bradley R.K."/>
            <person name="Brand A.D."/>
            <person name="Brent M.R."/>
            <person name="Brooks A.N."/>
            <person name="Brown R.H."/>
            <person name="Butlin R.K."/>
            <person name="Caggese C."/>
            <person name="Calvi B.R."/>
            <person name="Bernardo de Carvalho A."/>
            <person name="Caspi A."/>
            <person name="Castrezana S."/>
            <person name="Celniker S.E."/>
            <person name="Chang J.L."/>
            <person name="Chapple C."/>
            <person name="Chatterji S."/>
            <person name="Chinwalla A."/>
            <person name="Civetta A."/>
            <person name="Clifton S.W."/>
            <person name="Comeron J.M."/>
            <person name="Costello J.C."/>
            <person name="Coyne J.A."/>
            <person name="Daub J."/>
            <person name="David R.G."/>
            <person name="Delcher A.L."/>
            <person name="Delehaunty K."/>
            <person name="Do C.B."/>
            <person name="Ebling H."/>
            <person name="Edwards K."/>
            <person name="Eickbush T."/>
            <person name="Evans J.D."/>
            <person name="Filipski A."/>
            <person name="Findeiss S."/>
            <person name="Freyhult E."/>
            <person name="Fulton L."/>
            <person name="Fulton R."/>
            <person name="Garcia A.C."/>
            <person name="Gardiner A."/>
            <person name="Garfield D.A."/>
            <person name="Garvin B.E."/>
            <person name="Gibson G."/>
            <person name="Gilbert D."/>
            <person name="Gnerre S."/>
            <person name="Godfrey J."/>
            <person name="Good R."/>
            <person name="Gotea V."/>
            <person name="Gravely B."/>
            <person name="Greenberg A.J."/>
            <person name="Griffiths-Jones S."/>
            <person name="Gross S."/>
            <person name="Guigo R."/>
            <person name="Gustafson E.A."/>
            <person name="Haerty W."/>
            <person name="Hahn M.W."/>
            <person name="Halligan D.L."/>
            <person name="Halpern A.L."/>
            <person name="Halter G.M."/>
            <person name="Han M.V."/>
            <person name="Heger A."/>
            <person name="Hillier L."/>
            <person name="Hinrichs A.S."/>
            <person name="Holmes I."/>
            <person name="Hoskins R.A."/>
            <person name="Hubisz M.J."/>
            <person name="Hultmark D."/>
            <person name="Huntley M.A."/>
            <person name="Jaffe D.B."/>
            <person name="Jagadeeshan S."/>
            <person name="Jeck W.R."/>
            <person name="Johnson J."/>
            <person name="Jones C.D."/>
            <person name="Jordan W.C."/>
            <person name="Karpen G.H."/>
            <person name="Kataoka E."/>
            <person name="Keightley P.D."/>
            <person name="Kheradpour P."/>
            <person name="Kirkness E.F."/>
            <person name="Koerich L.B."/>
            <person name="Kristiansen K."/>
            <person name="Kudrna D."/>
            <person name="Kulathinal R.J."/>
            <person name="Kumar S."/>
            <person name="Kwok R."/>
            <person name="Lander E."/>
            <person name="Langley C.H."/>
            <person name="Lapoint R."/>
            <person name="Lazzaro B.P."/>
            <person name="Lee S.J."/>
            <person name="Levesque L."/>
            <person name="Li R."/>
            <person name="Lin C.F."/>
            <person name="Lin M.F."/>
            <person name="Lindblad-Toh K."/>
            <person name="Llopart A."/>
            <person name="Long M."/>
            <person name="Low L."/>
            <person name="Lozovsky E."/>
            <person name="Lu J."/>
            <person name="Luo M."/>
            <person name="Machado C.A."/>
            <person name="Makalowski W."/>
            <person name="Marzo M."/>
            <person name="Matsuda M."/>
            <person name="Matzkin L."/>
            <person name="McAllister B."/>
            <person name="McBride C.S."/>
            <person name="McKernan B."/>
            <person name="McKernan K."/>
            <person name="Mendez-Lago M."/>
            <person name="Minx P."/>
            <person name="Mollenhauer M.U."/>
            <person name="Montooth K."/>
            <person name="Mount S.M."/>
            <person name="Mu X."/>
            <person name="Myers E."/>
            <person name="Negre B."/>
            <person name="Newfeld S."/>
            <person name="Nielsen R."/>
            <person name="Noor M.A."/>
            <person name="O'Grady P."/>
            <person name="Pachter L."/>
            <person name="Papaceit M."/>
            <person name="Parisi M.J."/>
            <person name="Parisi M."/>
            <person name="Parts L."/>
            <person name="Pedersen J.S."/>
            <person name="Pesole G."/>
            <person name="Phillippy A.M."/>
            <person name="Ponting C.P."/>
            <person name="Pop M."/>
            <person name="Porcelli D."/>
            <person name="Powell J.R."/>
            <person name="Prohaska S."/>
            <person name="Pruitt K."/>
            <person name="Puig M."/>
            <person name="Quesneville H."/>
            <person name="Ram K.R."/>
            <person name="Rand D."/>
            <person name="Rasmussen M.D."/>
            <person name="Reed L.K."/>
            <person name="Reenan R."/>
            <person name="Reily A."/>
            <person name="Remington K.A."/>
            <person name="Rieger T.T."/>
            <person name="Ritchie M.G."/>
            <person name="Robin C."/>
            <person name="Rogers Y.H."/>
            <person name="Rohde C."/>
            <person name="Rozas J."/>
            <person name="Rubenfield M.J."/>
            <person name="Ruiz A."/>
            <person name="Russo S."/>
            <person name="Salzberg S.L."/>
            <person name="Sanchez-Gracia A."/>
            <person name="Saranga D.J."/>
            <person name="Sato H."/>
            <person name="Schaeffer S.W."/>
            <person name="Schatz M.C."/>
            <person name="Schlenke T."/>
            <person name="Schwartz R."/>
            <person name="Segarra C."/>
            <person name="Singh R.S."/>
            <person name="Sirot L."/>
            <person name="Sirota M."/>
            <person name="Sisneros N.B."/>
            <person name="Smith C.D."/>
            <person name="Smith T.F."/>
            <person name="Spieth J."/>
            <person name="Stage D.E."/>
            <person name="Stark A."/>
            <person name="Stephan W."/>
            <person name="Strausberg R.L."/>
            <person name="Strempel S."/>
            <person name="Sturgill D."/>
            <person name="Sutton G."/>
            <person name="Sutton G.G."/>
            <person name="Tao W."/>
            <person name="Teichmann S."/>
            <person name="Tobari Y.N."/>
            <person name="Tomimura Y."/>
            <person name="Tsolas J.M."/>
            <person name="Valente V.L."/>
            <person name="Venter E."/>
            <person name="Venter J.C."/>
            <person name="Vicario S."/>
            <person name="Vieira F.G."/>
            <person name="Vilella A.J."/>
            <person name="Villasante A."/>
            <person name="Walenz B."/>
            <person name="Wang J."/>
            <person name="Wasserman M."/>
            <person name="Watts T."/>
            <person name="Wilson D."/>
            <person name="Wilson R.K."/>
            <person name="Wing R.A."/>
            <person name="Wolfner M.F."/>
            <person name="Wong A."/>
            <person name="Wong G.K."/>
            <person name="Wu C.I."/>
            <person name="Wu G."/>
            <person name="Yamamoto D."/>
            <person name="Yang H.P."/>
            <person name="Yang S.P."/>
            <person name="Yorke J.A."/>
            <person name="Yoshida K."/>
            <person name="Zdobnov E."/>
            <person name="Zhang P."/>
            <person name="Zhang Y."/>
            <person name="Zimin A.V."/>
            <person name="Baldwin J."/>
            <person name="Abdouelleil A."/>
            <person name="Abdulkadir J."/>
            <person name="Abebe A."/>
            <person name="Abera B."/>
            <person name="Abreu J."/>
            <person name="Acer S.C."/>
            <person name="Aftuck L."/>
            <person name="Alexander A."/>
            <person name="An P."/>
            <person name="Anderson E."/>
            <person name="Anderson S."/>
            <person name="Arachi H."/>
            <person name="Azer M."/>
            <person name="Bachantsang P."/>
            <person name="Barry A."/>
            <person name="Bayul T."/>
            <person name="Berlin A."/>
            <person name="Bessette D."/>
            <person name="Bloom T."/>
            <person name="Blye J."/>
            <person name="Boguslavskiy L."/>
            <person name="Bonnet C."/>
            <person name="Boukhgalter B."/>
            <person name="Bourzgui I."/>
            <person name="Brown A."/>
            <person name="Cahill P."/>
            <person name="Channer S."/>
            <person name="Cheshatsang Y."/>
            <person name="Chuda L."/>
            <person name="Citroen M."/>
            <person name="Collymore A."/>
            <person name="Cooke P."/>
            <person name="Costello M."/>
            <person name="D'Aco K."/>
            <person name="Daza R."/>
            <person name="De Haan G."/>
            <person name="DeGray S."/>
            <person name="DeMaso C."/>
            <person name="Dhargay N."/>
            <person name="Dooley K."/>
            <person name="Dooley E."/>
            <person name="Doricent M."/>
            <person name="Dorje P."/>
            <person name="Dorjee K."/>
            <person name="Dupes A."/>
            <person name="Elong R."/>
            <person name="Falk J."/>
            <person name="Farina A."/>
            <person name="Faro S."/>
            <person name="Ferguson D."/>
            <person name="Fisher S."/>
            <person name="Foley C.D."/>
            <person name="Franke A."/>
            <person name="Friedrich D."/>
            <person name="Gadbois L."/>
            <person name="Gearin G."/>
            <person name="Gearin C.R."/>
            <person name="Giannoukos G."/>
            <person name="Goode T."/>
            <person name="Graham J."/>
            <person name="Grandbois E."/>
            <person name="Grewal S."/>
            <person name="Gyaltsen K."/>
            <person name="Hafez N."/>
            <person name="Hagos B."/>
            <person name="Hall J."/>
            <person name="Henson C."/>
            <person name="Hollinger A."/>
            <person name="Honan T."/>
            <person name="Huard M.D."/>
            <person name="Hughes L."/>
            <person name="Hurhula B."/>
            <person name="Husby M.E."/>
            <person name="Kamat A."/>
            <person name="Kanga B."/>
            <person name="Kashin S."/>
            <person name="Khazanovich D."/>
            <person name="Kisner P."/>
            <person name="Lance K."/>
            <person name="Lara M."/>
            <person name="Lee W."/>
            <person name="Lennon N."/>
            <person name="Letendre F."/>
            <person name="LeVine R."/>
            <person name="Lipovsky A."/>
            <person name="Liu X."/>
            <person name="Liu J."/>
            <person name="Liu S."/>
            <person name="Lokyitsang T."/>
            <person name="Lokyitsang Y."/>
            <person name="Lubonja R."/>
            <person name="Lui A."/>
            <person name="MacDonald P."/>
            <person name="Magnisalis V."/>
            <person name="Maru K."/>
            <person name="Matthews C."/>
            <person name="McCusker W."/>
            <person name="McDonough S."/>
            <person name="Mehta T."/>
            <person name="Meldrim J."/>
            <person name="Meneus L."/>
            <person name="Mihai O."/>
            <person name="Mihalev A."/>
            <person name="Mihova T."/>
            <person name="Mittelman R."/>
            <person name="Mlenga V."/>
            <person name="Montmayeur A."/>
            <person name="Mulrain L."/>
            <person name="Navidi A."/>
            <person name="Naylor J."/>
            <person name="Negash T."/>
            <person name="Nguyen T."/>
            <person name="Nguyen N."/>
            <person name="Nicol R."/>
            <person name="Norbu C."/>
            <person name="Norbu N."/>
            <person name="Novod N."/>
            <person name="O'Neill B."/>
            <person name="Osman S."/>
            <person name="Markiewicz E."/>
            <person name="Oyono O.L."/>
            <person name="Patti C."/>
            <person name="Phunkhang P."/>
            <person name="Pierre F."/>
            <person name="Priest M."/>
            <person name="Raghuraman S."/>
            <person name="Rege F."/>
            <person name="Reyes R."/>
            <person name="Rise C."/>
            <person name="Rogov P."/>
            <person name="Ross K."/>
            <person name="Ryan E."/>
            <person name="Settipalli S."/>
            <person name="Shea T."/>
            <person name="Sherpa N."/>
            <person name="Shi L."/>
            <person name="Shih D."/>
            <person name="Sparrow T."/>
            <person name="Spaulding J."/>
            <person name="Stalker J."/>
            <person name="Stange-Thomann N."/>
            <person name="Stavropoulos S."/>
            <person name="Stone C."/>
            <person name="Strader C."/>
            <person name="Tesfaye S."/>
            <person name="Thomson T."/>
            <person name="Thoulutsang Y."/>
            <person name="Thoulutsang D."/>
            <person name="Topham K."/>
            <person name="Topping I."/>
            <person name="Tsamla T."/>
            <person name="Vassiliev H."/>
            <person name="Vo A."/>
            <person name="Wangchuk T."/>
            <person name="Wangdi T."/>
            <person name="Weiand M."/>
            <person name="Wilkinson J."/>
            <person name="Wilson A."/>
            <person name="Yadav S."/>
            <person name="Young G."/>
            <person name="Yu Q."/>
            <person name="Zembek L."/>
            <person name="Zhong D."/>
            <person name="Zimmer A."/>
            <person name="Zwirko Z."/>
            <person name="Jaffe D.B."/>
            <person name="Alvarez P."/>
            <person name="Brockman W."/>
            <person name="Butler J."/>
            <person name="Chin C."/>
            <person name="Gnerre S."/>
            <person name="Grabherr M."/>
            <person name="Kleber M."/>
            <person name="Mauceli E."/>
            <person name="MacCallum I."/>
        </authorList>
    </citation>
    <scope>NUCLEOTIDE SEQUENCE [LARGE SCALE GENOMIC DNA]</scope>
    <source>
        <strain evidence="2">Tucson 14030-0811.24</strain>
    </source>
</reference>
<evidence type="ECO:0000313" key="2">
    <source>
        <dbReference type="Proteomes" id="UP000007798"/>
    </source>
</evidence>
<dbReference type="KEGG" id="dwi:6644114"/>
<dbReference type="InterPro" id="IPR032072">
    <property type="entry name" value="DUF4807"/>
</dbReference>
<dbReference type="PANTHER" id="PTHR36693:SF1">
    <property type="entry name" value="GH02722P"/>
    <property type="match status" value="1"/>
</dbReference>
<keyword evidence="2" id="KW-1185">Reference proteome</keyword>
<dbReference type="PhylomeDB" id="B4N0E5"/>
<dbReference type="InParanoid" id="B4N0E5"/>
<accession>B4N0E5</accession>
<dbReference type="FunCoup" id="B4N0E5">
    <property type="interactions" value="42"/>
</dbReference>
<gene>
    <name evidence="1" type="primary">Dwil\GK24491</name>
    <name evidence="1" type="ORF">Dwil_GK24491</name>
</gene>
<dbReference type="eggNOG" id="ENOG502S1K4">
    <property type="taxonomic scope" value="Eukaryota"/>
</dbReference>
<proteinExistence type="predicted"/>
<dbReference type="EMBL" id="CH963920">
    <property type="protein sequence ID" value="EDW77558.1"/>
    <property type="molecule type" value="Genomic_DNA"/>
</dbReference>
<sequence>MTLCICDYFKRCHFHDLPLPEPGWTPIRSGKSDSKPSGNYKRRLKLKVDAISGNYWLKELQQQRVLFQKLIVDNGIEVIWLELHPPAKMSIDYKWANMLAQTIWQHIQVEQMMSWLSTLGGGYSALGEQFERCAENAGKISQTQLKIGLHLGNPFLQARCKLFYSISLIQRGKLRHAKHLIRRQYKFAKTCRETDRRLLRMCRGIWLRLQFEYHKRYSYELANKKVISLVLYKNADHALCDDWRNLA</sequence>
<dbReference type="Proteomes" id="UP000007798">
    <property type="component" value="Unassembled WGS sequence"/>
</dbReference>
<protein>
    <submittedName>
        <fullName evidence="1">Uncharacterized protein</fullName>
    </submittedName>
</protein>
<dbReference type="AlphaFoldDB" id="B4N0E5"/>
<organism evidence="1 2">
    <name type="scientific">Drosophila willistoni</name>
    <name type="common">Fruit fly</name>
    <dbReference type="NCBI Taxonomy" id="7260"/>
    <lineage>
        <taxon>Eukaryota</taxon>
        <taxon>Metazoa</taxon>
        <taxon>Ecdysozoa</taxon>
        <taxon>Arthropoda</taxon>
        <taxon>Hexapoda</taxon>
        <taxon>Insecta</taxon>
        <taxon>Pterygota</taxon>
        <taxon>Neoptera</taxon>
        <taxon>Endopterygota</taxon>
        <taxon>Diptera</taxon>
        <taxon>Brachycera</taxon>
        <taxon>Muscomorpha</taxon>
        <taxon>Ephydroidea</taxon>
        <taxon>Drosophilidae</taxon>
        <taxon>Drosophila</taxon>
        <taxon>Sophophora</taxon>
    </lineage>
</organism>
<dbReference type="HOGENOM" id="CLU_094355_0_0_1"/>
<dbReference type="PANTHER" id="PTHR36693">
    <property type="entry name" value="GH02722P"/>
    <property type="match status" value="1"/>
</dbReference>
<name>B4N0E5_DROWI</name>
<dbReference type="STRING" id="7260.B4N0E5"/>
<dbReference type="Pfam" id="PF16065">
    <property type="entry name" value="DUF4807"/>
    <property type="match status" value="1"/>
</dbReference>